<accession>A0AAV3YG00</accession>
<dbReference type="PANTHER" id="PTHR45828:SF9">
    <property type="entry name" value="CELL WALL INTEGRITY AND STRESS RESPONSE COMPONENT 4-LIKE-RELATED"/>
    <property type="match status" value="1"/>
</dbReference>
<dbReference type="InterPro" id="IPR002861">
    <property type="entry name" value="Reeler_dom"/>
</dbReference>
<evidence type="ECO:0000256" key="8">
    <source>
        <dbReference type="ARBA" id="ARBA00023022"/>
    </source>
</evidence>
<organism evidence="11 12">
    <name type="scientific">Plakobranchus ocellatus</name>
    <dbReference type="NCBI Taxonomy" id="259542"/>
    <lineage>
        <taxon>Eukaryota</taxon>
        <taxon>Metazoa</taxon>
        <taxon>Spiralia</taxon>
        <taxon>Lophotrochozoa</taxon>
        <taxon>Mollusca</taxon>
        <taxon>Gastropoda</taxon>
        <taxon>Heterobranchia</taxon>
        <taxon>Euthyneura</taxon>
        <taxon>Panpulmonata</taxon>
        <taxon>Sacoglossa</taxon>
        <taxon>Placobranchoidea</taxon>
        <taxon>Plakobranchidae</taxon>
        <taxon>Plakobranchus</taxon>
    </lineage>
</organism>
<keyword evidence="12" id="KW-1185">Reference proteome</keyword>
<comment type="subcellular location">
    <subcellularLocation>
        <location evidence="1">Secreted</location>
    </subcellularLocation>
</comment>
<keyword evidence="6" id="KW-0732">Signal</keyword>
<dbReference type="Pfam" id="PF02014">
    <property type="entry name" value="Reeler"/>
    <property type="match status" value="1"/>
</dbReference>
<protein>
    <recommendedName>
        <fullName evidence="10">Reelin domain-containing protein</fullName>
    </recommendedName>
</protein>
<dbReference type="PANTHER" id="PTHR45828">
    <property type="entry name" value="CYTOCHROME B561/FERRIC REDUCTASE TRANSMEMBRANE"/>
    <property type="match status" value="1"/>
</dbReference>
<dbReference type="EMBL" id="BLXT01000924">
    <property type="protein sequence ID" value="GFN81422.1"/>
    <property type="molecule type" value="Genomic_DNA"/>
</dbReference>
<keyword evidence="8" id="KW-0044">Antibiotic</keyword>
<gene>
    <name evidence="11" type="ORF">PoB_000792800</name>
</gene>
<feature type="domain" description="Reelin" evidence="10">
    <location>
        <begin position="1"/>
        <end position="88"/>
    </location>
</feature>
<dbReference type="AlphaFoldDB" id="A0AAV3YG00"/>
<keyword evidence="5" id="KW-0399">Innate immunity</keyword>
<feature type="compositionally biased region" description="Low complexity" evidence="9">
    <location>
        <begin position="107"/>
        <end position="125"/>
    </location>
</feature>
<name>A0AAV3YG00_9GAST</name>
<keyword evidence="4" id="KW-0929">Antimicrobial</keyword>
<evidence type="ECO:0000256" key="9">
    <source>
        <dbReference type="SAM" id="MobiDB-lite"/>
    </source>
</evidence>
<evidence type="ECO:0000313" key="11">
    <source>
        <dbReference type="EMBL" id="GFN81422.1"/>
    </source>
</evidence>
<evidence type="ECO:0000256" key="5">
    <source>
        <dbReference type="ARBA" id="ARBA00022588"/>
    </source>
</evidence>
<dbReference type="GO" id="GO:0042742">
    <property type="term" value="P:defense response to bacterium"/>
    <property type="evidence" value="ECO:0007669"/>
    <property type="project" value="UniProtKB-KW"/>
</dbReference>
<evidence type="ECO:0000259" key="10">
    <source>
        <dbReference type="PROSITE" id="PS51019"/>
    </source>
</evidence>
<dbReference type="GO" id="GO:0045087">
    <property type="term" value="P:innate immune response"/>
    <property type="evidence" value="ECO:0007669"/>
    <property type="project" value="UniProtKB-KW"/>
</dbReference>
<sequence>MFPVGAWNLKYANRVFVEDRRALTHSDRYSGTTLLFNWTAPATPQGHIQIMASFVQRFDSFWPMVASVVVSDPLAPSLSVNPNDLRTPFITPCEIDRPTTPPPPTTRPLTTPTTATTTISTTTTRSTTTTTTMLTSPTTRKQLTPPRFVTTPPELIDLSKQASLQFKLFTALFVKLLL</sequence>
<dbReference type="Gene3D" id="2.60.40.4060">
    <property type="entry name" value="Reeler domain"/>
    <property type="match status" value="1"/>
</dbReference>
<dbReference type="InterPro" id="IPR042307">
    <property type="entry name" value="Reeler_sf"/>
</dbReference>
<feature type="region of interest" description="Disordered" evidence="9">
    <location>
        <begin position="95"/>
        <end position="125"/>
    </location>
</feature>
<evidence type="ECO:0000256" key="3">
    <source>
        <dbReference type="ARBA" id="ARBA00022525"/>
    </source>
</evidence>
<keyword evidence="7" id="KW-0391">Immunity</keyword>
<dbReference type="GO" id="GO:0005576">
    <property type="term" value="C:extracellular region"/>
    <property type="evidence" value="ECO:0007669"/>
    <property type="project" value="UniProtKB-SubCell"/>
</dbReference>
<evidence type="ECO:0000256" key="6">
    <source>
        <dbReference type="ARBA" id="ARBA00022729"/>
    </source>
</evidence>
<dbReference type="GO" id="GO:0016020">
    <property type="term" value="C:membrane"/>
    <property type="evidence" value="ECO:0007669"/>
    <property type="project" value="TreeGrafter"/>
</dbReference>
<comment type="caution">
    <text evidence="11">The sequence shown here is derived from an EMBL/GenBank/DDBJ whole genome shotgun (WGS) entry which is preliminary data.</text>
</comment>
<evidence type="ECO:0000256" key="7">
    <source>
        <dbReference type="ARBA" id="ARBA00022859"/>
    </source>
</evidence>
<dbReference type="InterPro" id="IPR051237">
    <property type="entry name" value="Ferric-chelate_Red/DefProt"/>
</dbReference>
<evidence type="ECO:0000256" key="4">
    <source>
        <dbReference type="ARBA" id="ARBA00022529"/>
    </source>
</evidence>
<keyword evidence="3" id="KW-0964">Secreted</keyword>
<evidence type="ECO:0000256" key="2">
    <source>
        <dbReference type="ARBA" id="ARBA00008501"/>
    </source>
</evidence>
<comment type="similarity">
    <text evidence="2">Belongs to the insect defense protein family.</text>
</comment>
<evidence type="ECO:0000256" key="1">
    <source>
        <dbReference type="ARBA" id="ARBA00004613"/>
    </source>
</evidence>
<reference evidence="11 12" key="1">
    <citation type="journal article" date="2021" name="Elife">
        <title>Chloroplast acquisition without the gene transfer in kleptoplastic sea slugs, Plakobranchus ocellatus.</title>
        <authorList>
            <person name="Maeda T."/>
            <person name="Takahashi S."/>
            <person name="Yoshida T."/>
            <person name="Shimamura S."/>
            <person name="Takaki Y."/>
            <person name="Nagai Y."/>
            <person name="Toyoda A."/>
            <person name="Suzuki Y."/>
            <person name="Arimoto A."/>
            <person name="Ishii H."/>
            <person name="Satoh N."/>
            <person name="Nishiyama T."/>
            <person name="Hasebe M."/>
            <person name="Maruyama T."/>
            <person name="Minagawa J."/>
            <person name="Obokata J."/>
            <person name="Shigenobu S."/>
        </authorList>
    </citation>
    <scope>NUCLEOTIDE SEQUENCE [LARGE SCALE GENOMIC DNA]</scope>
</reference>
<dbReference type="PROSITE" id="PS51019">
    <property type="entry name" value="REELIN"/>
    <property type="match status" value="1"/>
</dbReference>
<evidence type="ECO:0000313" key="12">
    <source>
        <dbReference type="Proteomes" id="UP000735302"/>
    </source>
</evidence>
<proteinExistence type="inferred from homology"/>
<dbReference type="Proteomes" id="UP000735302">
    <property type="component" value="Unassembled WGS sequence"/>
</dbReference>